<dbReference type="Proteomes" id="UP000215914">
    <property type="component" value="Unassembled WGS sequence"/>
</dbReference>
<evidence type="ECO:0000313" key="1">
    <source>
        <dbReference type="EMBL" id="KAF5758913.1"/>
    </source>
</evidence>
<accession>A0A9K3DQN9</accession>
<name>A0A9K3DQN9_HELAN</name>
<organism evidence="1 2">
    <name type="scientific">Helianthus annuus</name>
    <name type="common">Common sunflower</name>
    <dbReference type="NCBI Taxonomy" id="4232"/>
    <lineage>
        <taxon>Eukaryota</taxon>
        <taxon>Viridiplantae</taxon>
        <taxon>Streptophyta</taxon>
        <taxon>Embryophyta</taxon>
        <taxon>Tracheophyta</taxon>
        <taxon>Spermatophyta</taxon>
        <taxon>Magnoliopsida</taxon>
        <taxon>eudicotyledons</taxon>
        <taxon>Gunneridae</taxon>
        <taxon>Pentapetalae</taxon>
        <taxon>asterids</taxon>
        <taxon>campanulids</taxon>
        <taxon>Asterales</taxon>
        <taxon>Asteraceae</taxon>
        <taxon>Asteroideae</taxon>
        <taxon>Heliantheae alliance</taxon>
        <taxon>Heliantheae</taxon>
        <taxon>Helianthus</taxon>
    </lineage>
</organism>
<comment type="caution">
    <text evidence="1">The sequence shown here is derived from an EMBL/GenBank/DDBJ whole genome shotgun (WGS) entry which is preliminary data.</text>
</comment>
<protein>
    <submittedName>
        <fullName evidence="1">Uncharacterized protein</fullName>
    </submittedName>
</protein>
<dbReference type="EMBL" id="MNCJ02000331">
    <property type="protein sequence ID" value="KAF5758913.1"/>
    <property type="molecule type" value="Genomic_DNA"/>
</dbReference>
<dbReference type="AlphaFoldDB" id="A0A9K3DQN9"/>
<sequence>MANEKVDHFDLCKTNCAARYAEKRQEYEFLYFGIVKAVGKLSRKTDGVEMLKKALGDQDPEAGDAGPSHQG</sequence>
<evidence type="ECO:0000313" key="2">
    <source>
        <dbReference type="Proteomes" id="UP000215914"/>
    </source>
</evidence>
<gene>
    <name evidence="1" type="ORF">HanXRQr2_Chr16g0734921</name>
</gene>
<reference evidence="1" key="1">
    <citation type="journal article" date="2017" name="Nature">
        <title>The sunflower genome provides insights into oil metabolism, flowering and Asterid evolution.</title>
        <authorList>
            <person name="Badouin H."/>
            <person name="Gouzy J."/>
            <person name="Grassa C.J."/>
            <person name="Murat F."/>
            <person name="Staton S.E."/>
            <person name="Cottret L."/>
            <person name="Lelandais-Briere C."/>
            <person name="Owens G.L."/>
            <person name="Carrere S."/>
            <person name="Mayjonade B."/>
            <person name="Legrand L."/>
            <person name="Gill N."/>
            <person name="Kane N.C."/>
            <person name="Bowers J.E."/>
            <person name="Hubner S."/>
            <person name="Bellec A."/>
            <person name="Berard A."/>
            <person name="Berges H."/>
            <person name="Blanchet N."/>
            <person name="Boniface M.C."/>
            <person name="Brunel D."/>
            <person name="Catrice O."/>
            <person name="Chaidir N."/>
            <person name="Claudel C."/>
            <person name="Donnadieu C."/>
            <person name="Faraut T."/>
            <person name="Fievet G."/>
            <person name="Helmstetter N."/>
            <person name="King M."/>
            <person name="Knapp S.J."/>
            <person name="Lai Z."/>
            <person name="Le Paslier M.C."/>
            <person name="Lippi Y."/>
            <person name="Lorenzon L."/>
            <person name="Mandel J.R."/>
            <person name="Marage G."/>
            <person name="Marchand G."/>
            <person name="Marquand E."/>
            <person name="Bret-Mestries E."/>
            <person name="Morien E."/>
            <person name="Nambeesan S."/>
            <person name="Nguyen T."/>
            <person name="Pegot-Espagnet P."/>
            <person name="Pouilly N."/>
            <person name="Raftis F."/>
            <person name="Sallet E."/>
            <person name="Schiex T."/>
            <person name="Thomas J."/>
            <person name="Vandecasteele C."/>
            <person name="Vares D."/>
            <person name="Vear F."/>
            <person name="Vautrin S."/>
            <person name="Crespi M."/>
            <person name="Mangin B."/>
            <person name="Burke J.M."/>
            <person name="Salse J."/>
            <person name="Munos S."/>
            <person name="Vincourt P."/>
            <person name="Rieseberg L.H."/>
            <person name="Langlade N.B."/>
        </authorList>
    </citation>
    <scope>NUCLEOTIDE SEQUENCE</scope>
    <source>
        <tissue evidence="1">Leaves</tissue>
    </source>
</reference>
<dbReference type="Gramene" id="mRNA:HanXRQr2_Chr16g0734921">
    <property type="protein sequence ID" value="CDS:HanXRQr2_Chr16g0734921.1"/>
    <property type="gene ID" value="HanXRQr2_Chr16g0734921"/>
</dbReference>
<keyword evidence="2" id="KW-1185">Reference proteome</keyword>
<reference evidence="1" key="2">
    <citation type="submission" date="2020-06" db="EMBL/GenBank/DDBJ databases">
        <title>Helianthus annuus Genome sequencing and assembly Release 2.</title>
        <authorList>
            <person name="Gouzy J."/>
            <person name="Langlade N."/>
            <person name="Munos S."/>
        </authorList>
    </citation>
    <scope>NUCLEOTIDE SEQUENCE</scope>
    <source>
        <tissue evidence="1">Leaves</tissue>
    </source>
</reference>
<proteinExistence type="predicted"/>